<sequence length="119" mass="13176">MIEVVKALLLLLLLFSETVTHSLPLFSVVSASFSLSRSKELHIIINRTILRYCSKAGLPQSIDQLSRPVEPHMHSEKVEMHVEAVLVLRCCLARVFVTSRCGEASLGNLSLGRESGWSS</sequence>
<evidence type="ECO:0000313" key="3">
    <source>
        <dbReference type="Proteomes" id="UP000237347"/>
    </source>
</evidence>
<keyword evidence="3" id="KW-1185">Reference proteome</keyword>
<evidence type="ECO:0000313" key="2">
    <source>
        <dbReference type="EMBL" id="KAK7854697.1"/>
    </source>
</evidence>
<organism evidence="2 3">
    <name type="scientific">Quercus suber</name>
    <name type="common">Cork oak</name>
    <dbReference type="NCBI Taxonomy" id="58331"/>
    <lineage>
        <taxon>Eukaryota</taxon>
        <taxon>Viridiplantae</taxon>
        <taxon>Streptophyta</taxon>
        <taxon>Embryophyta</taxon>
        <taxon>Tracheophyta</taxon>
        <taxon>Spermatophyta</taxon>
        <taxon>Magnoliopsida</taxon>
        <taxon>eudicotyledons</taxon>
        <taxon>Gunneridae</taxon>
        <taxon>Pentapetalae</taxon>
        <taxon>rosids</taxon>
        <taxon>fabids</taxon>
        <taxon>Fagales</taxon>
        <taxon>Fagaceae</taxon>
        <taxon>Quercus</taxon>
    </lineage>
</organism>
<evidence type="ECO:0000256" key="1">
    <source>
        <dbReference type="SAM" id="SignalP"/>
    </source>
</evidence>
<dbReference type="EMBL" id="PKMF04000052">
    <property type="protein sequence ID" value="KAK7854697.1"/>
    <property type="molecule type" value="Genomic_DNA"/>
</dbReference>
<proteinExistence type="predicted"/>
<dbReference type="Proteomes" id="UP000237347">
    <property type="component" value="Unassembled WGS sequence"/>
</dbReference>
<reference evidence="2 3" key="1">
    <citation type="journal article" date="2018" name="Sci. Data">
        <title>The draft genome sequence of cork oak.</title>
        <authorList>
            <person name="Ramos A.M."/>
            <person name="Usie A."/>
            <person name="Barbosa P."/>
            <person name="Barros P.M."/>
            <person name="Capote T."/>
            <person name="Chaves I."/>
            <person name="Simoes F."/>
            <person name="Abreu I."/>
            <person name="Carrasquinho I."/>
            <person name="Faro C."/>
            <person name="Guimaraes J.B."/>
            <person name="Mendonca D."/>
            <person name="Nobrega F."/>
            <person name="Rodrigues L."/>
            <person name="Saibo N.J.M."/>
            <person name="Varela M.C."/>
            <person name="Egas C."/>
            <person name="Matos J."/>
            <person name="Miguel C.M."/>
            <person name="Oliveira M.M."/>
            <person name="Ricardo C.P."/>
            <person name="Goncalves S."/>
        </authorList>
    </citation>
    <scope>NUCLEOTIDE SEQUENCE [LARGE SCALE GENOMIC DNA]</scope>
    <source>
        <strain evidence="3">cv. HL8</strain>
    </source>
</reference>
<evidence type="ECO:0008006" key="4">
    <source>
        <dbReference type="Google" id="ProtNLM"/>
    </source>
</evidence>
<accession>A0AAW0LVL1</accession>
<feature type="signal peptide" evidence="1">
    <location>
        <begin position="1"/>
        <end position="22"/>
    </location>
</feature>
<comment type="caution">
    <text evidence="2">The sequence shown here is derived from an EMBL/GenBank/DDBJ whole genome shotgun (WGS) entry which is preliminary data.</text>
</comment>
<dbReference type="AlphaFoldDB" id="A0AAW0LVL1"/>
<keyword evidence="1" id="KW-0732">Signal</keyword>
<name>A0AAW0LVL1_QUESU</name>
<protein>
    <recommendedName>
        <fullName evidence="4">Secreted protein</fullName>
    </recommendedName>
</protein>
<feature type="chain" id="PRO_5043654027" description="Secreted protein" evidence="1">
    <location>
        <begin position="23"/>
        <end position="119"/>
    </location>
</feature>
<gene>
    <name evidence="2" type="ORF">CFP56_031043</name>
</gene>